<gene>
    <name evidence="1" type="ORF">JT25_007050</name>
</gene>
<reference evidence="1 2" key="1">
    <citation type="journal article" date="2015" name="Environ. Microbiol.">
        <title>Methane oxidation coupled to nitrate reduction under hypoxia by the Gammaproteobacterium Methylomonas denitrificans, sp. nov. type strain FJG1.</title>
        <authorList>
            <person name="Kits K.D."/>
            <person name="Klotz M.G."/>
            <person name="Stein L.Y."/>
        </authorList>
    </citation>
    <scope>NUCLEOTIDE SEQUENCE [LARGE SCALE GENOMIC DNA]</scope>
    <source>
        <strain evidence="1 2">FJG1</strain>
    </source>
</reference>
<dbReference type="RefSeq" id="WP_036277182.1">
    <property type="nucleotide sequence ID" value="NZ_CP014476.1"/>
</dbReference>
<name>A0A126T2E4_9GAMM</name>
<evidence type="ECO:0000313" key="1">
    <source>
        <dbReference type="EMBL" id="AMK76250.1"/>
    </source>
</evidence>
<organism evidence="1 2">
    <name type="scientific">Methylomonas denitrificans</name>
    <dbReference type="NCBI Taxonomy" id="1538553"/>
    <lineage>
        <taxon>Bacteria</taxon>
        <taxon>Pseudomonadati</taxon>
        <taxon>Pseudomonadota</taxon>
        <taxon>Gammaproteobacteria</taxon>
        <taxon>Methylococcales</taxon>
        <taxon>Methylococcaceae</taxon>
        <taxon>Methylomonas</taxon>
    </lineage>
</organism>
<dbReference type="Proteomes" id="UP000030512">
    <property type="component" value="Chromosome"/>
</dbReference>
<dbReference type="AlphaFoldDB" id="A0A126T2E4"/>
<dbReference type="OrthoDB" id="6194076at2"/>
<dbReference type="KEGG" id="mdn:JT25_007050"/>
<sequence length="259" mass="27453">MKAVNVLETNILYASDVIYWLDGSSAAQEADMRRLSEAVVLQLDTRPANLQFLHTAGKTALWRRSAGKTVQGPPSEADKLRPAEAAYVIAGSVADSQRRYVPRRFEIQAGNAAGHSVVVYPTPFGTKLGRGGGLRGTLRFADSNAPAVWALLTLTVNLGVGGNLICRAQADANGDFIIAMHRLPPLPEGVAEYAATLSVRALAAANASDVIDPDDLVPMTLGALNTDNSFAAELALSVVPGEIGLIRSFNRDHLAVQPN</sequence>
<dbReference type="EMBL" id="CP014476">
    <property type="protein sequence ID" value="AMK76250.1"/>
    <property type="molecule type" value="Genomic_DNA"/>
</dbReference>
<evidence type="ECO:0000313" key="2">
    <source>
        <dbReference type="Proteomes" id="UP000030512"/>
    </source>
</evidence>
<proteinExistence type="predicted"/>
<accession>A0A126T2E4</accession>
<dbReference type="STRING" id="1538553.JT25_007050"/>
<keyword evidence="2" id="KW-1185">Reference proteome</keyword>
<protein>
    <submittedName>
        <fullName evidence="1">Uncharacterized protein</fullName>
    </submittedName>
</protein>